<evidence type="ECO:0008006" key="3">
    <source>
        <dbReference type="Google" id="ProtNLM"/>
    </source>
</evidence>
<evidence type="ECO:0000313" key="2">
    <source>
        <dbReference type="Proteomes" id="UP001321749"/>
    </source>
</evidence>
<accession>A0AAV9HUQ5</accession>
<name>A0AAV9HUQ5_9PEZI</name>
<gene>
    <name evidence="1" type="ORF">QBC42DRAFT_250751</name>
</gene>
<reference evidence="1" key="2">
    <citation type="submission" date="2023-06" db="EMBL/GenBank/DDBJ databases">
        <authorList>
            <consortium name="Lawrence Berkeley National Laboratory"/>
            <person name="Mondo S.J."/>
            <person name="Hensen N."/>
            <person name="Bonometti L."/>
            <person name="Westerberg I."/>
            <person name="Brannstrom I.O."/>
            <person name="Guillou S."/>
            <person name="Cros-Aarteil S."/>
            <person name="Calhoun S."/>
            <person name="Haridas S."/>
            <person name="Kuo A."/>
            <person name="Pangilinan J."/>
            <person name="Riley R."/>
            <person name="Labutti K."/>
            <person name="Andreopoulos B."/>
            <person name="Lipzen A."/>
            <person name="Chen C."/>
            <person name="Yanf M."/>
            <person name="Daum C."/>
            <person name="Ng V."/>
            <person name="Clum A."/>
            <person name="Steindorff A."/>
            <person name="Ohm R."/>
            <person name="Martin F."/>
            <person name="Silar P."/>
            <person name="Natvig D."/>
            <person name="Lalanne C."/>
            <person name="Gautier V."/>
            <person name="Ament-Velasquez S.L."/>
            <person name="Kruys A."/>
            <person name="Hutchinson M.I."/>
            <person name="Powell A.J."/>
            <person name="Barry K."/>
            <person name="Miller A.N."/>
            <person name="Grigoriev I.V."/>
            <person name="Debuchy R."/>
            <person name="Gladieux P."/>
            <person name="Thoren M.H."/>
            <person name="Johannesson H."/>
        </authorList>
    </citation>
    <scope>NUCLEOTIDE SEQUENCE</scope>
    <source>
        <strain evidence="1">PSN324</strain>
    </source>
</reference>
<comment type="caution">
    <text evidence="1">The sequence shown here is derived from an EMBL/GenBank/DDBJ whole genome shotgun (WGS) entry which is preliminary data.</text>
</comment>
<dbReference type="Proteomes" id="UP001321749">
    <property type="component" value="Unassembled WGS sequence"/>
</dbReference>
<organism evidence="1 2">
    <name type="scientific">Cladorrhinum samala</name>
    <dbReference type="NCBI Taxonomy" id="585594"/>
    <lineage>
        <taxon>Eukaryota</taxon>
        <taxon>Fungi</taxon>
        <taxon>Dikarya</taxon>
        <taxon>Ascomycota</taxon>
        <taxon>Pezizomycotina</taxon>
        <taxon>Sordariomycetes</taxon>
        <taxon>Sordariomycetidae</taxon>
        <taxon>Sordariales</taxon>
        <taxon>Podosporaceae</taxon>
        <taxon>Cladorrhinum</taxon>
    </lineage>
</organism>
<proteinExistence type="predicted"/>
<reference evidence="1" key="1">
    <citation type="journal article" date="2023" name="Mol. Phylogenet. Evol.">
        <title>Genome-scale phylogeny and comparative genomics of the fungal order Sordariales.</title>
        <authorList>
            <person name="Hensen N."/>
            <person name="Bonometti L."/>
            <person name="Westerberg I."/>
            <person name="Brannstrom I.O."/>
            <person name="Guillou S."/>
            <person name="Cros-Aarteil S."/>
            <person name="Calhoun S."/>
            <person name="Haridas S."/>
            <person name="Kuo A."/>
            <person name="Mondo S."/>
            <person name="Pangilinan J."/>
            <person name="Riley R."/>
            <person name="LaButti K."/>
            <person name="Andreopoulos B."/>
            <person name="Lipzen A."/>
            <person name="Chen C."/>
            <person name="Yan M."/>
            <person name="Daum C."/>
            <person name="Ng V."/>
            <person name="Clum A."/>
            <person name="Steindorff A."/>
            <person name="Ohm R.A."/>
            <person name="Martin F."/>
            <person name="Silar P."/>
            <person name="Natvig D.O."/>
            <person name="Lalanne C."/>
            <person name="Gautier V."/>
            <person name="Ament-Velasquez S.L."/>
            <person name="Kruys A."/>
            <person name="Hutchinson M.I."/>
            <person name="Powell A.J."/>
            <person name="Barry K."/>
            <person name="Miller A.N."/>
            <person name="Grigoriev I.V."/>
            <person name="Debuchy R."/>
            <person name="Gladieux P."/>
            <person name="Hiltunen Thoren M."/>
            <person name="Johannesson H."/>
        </authorList>
    </citation>
    <scope>NUCLEOTIDE SEQUENCE</scope>
    <source>
        <strain evidence="1">PSN324</strain>
    </source>
</reference>
<sequence>MGTHVRDKGPRPAAKVFRPERHLINGLFGCKMRAYLAYDIYNPSLIGVEDWHPSRVCKAHYYLTALINFRPIIITITNPPLISFTMATSKLLACNDDVLRLILESACLVRADHRAVCLVHPHLRCLAEPILYSTVRFGIEKIVIGPPSAPRLINLFLRTILSRPDLANCVRSFRCDSQEPYTYIFRDWLSEWYDCELDLGLVATLVRTKWPHVPELDSLINQLANRDMDPHLALLLLFLPNLRSLHLDRIFCSETKWISLVLNEIVFNPSIRGLQHLRSVTFERGVLHFAEPLRNTTDLLPLFYLPSMTRLSLSIGDQKAPAIPWPTAPPPTFPNIAHLKVAEIGESRLGQLLAATPRLQRLDWQWVFQSEGGLSPREETIDLDKLMSALEPLVDTLTELSLAASYGRTCPSPFEIIGHPPVALSEFRQLKKLTIPVVFATGLSGPAANSRDLEKSLPASLEELVITKDMCEYYTQRAYSRPTIGHLRAIKAWLENAKQTLPRLRRLVFFGLFDTECDASCGNDDCVANKENAEVIRRLGVKLGIKLPRGIRCFHLNVP</sequence>
<keyword evidence="2" id="KW-1185">Reference proteome</keyword>
<protein>
    <recommendedName>
        <fullName evidence="3">F-box domain-containing protein</fullName>
    </recommendedName>
</protein>
<dbReference type="AlphaFoldDB" id="A0AAV9HUQ5"/>
<evidence type="ECO:0000313" key="1">
    <source>
        <dbReference type="EMBL" id="KAK4463207.1"/>
    </source>
</evidence>
<dbReference type="EMBL" id="MU864962">
    <property type="protein sequence ID" value="KAK4463207.1"/>
    <property type="molecule type" value="Genomic_DNA"/>
</dbReference>